<comment type="similarity">
    <text evidence="3">Belongs to the FMP46 family.</text>
</comment>
<keyword evidence="8" id="KW-1185">Reference proteome</keyword>
<dbReference type="InterPro" id="IPR036249">
    <property type="entry name" value="Thioredoxin-like_sf"/>
</dbReference>
<dbReference type="SUPFAM" id="SSF52833">
    <property type="entry name" value="Thioredoxin-like"/>
    <property type="match status" value="1"/>
</dbReference>
<comment type="subcellular location">
    <subcellularLocation>
        <location evidence="2">Mitochondrion</location>
    </subcellularLocation>
</comment>
<evidence type="ECO:0000313" key="7">
    <source>
        <dbReference type="EMBL" id="SCU99789.1"/>
    </source>
</evidence>
<keyword evidence="5" id="KW-0560">Oxidoreductase</keyword>
<dbReference type="Proteomes" id="UP000191144">
    <property type="component" value="Chromosome G"/>
</dbReference>
<proteinExistence type="inferred from homology"/>
<evidence type="ECO:0000256" key="6">
    <source>
        <dbReference type="ARBA" id="ARBA00023128"/>
    </source>
</evidence>
<evidence type="ECO:0000256" key="1">
    <source>
        <dbReference type="ARBA" id="ARBA00002963"/>
    </source>
</evidence>
<evidence type="ECO:0000256" key="5">
    <source>
        <dbReference type="ARBA" id="ARBA00023002"/>
    </source>
</evidence>
<dbReference type="OrthoDB" id="4044803at2759"/>
<comment type="function">
    <text evidence="1">Putative mitochondrial redox protein which could be involved in the reduction of small toxic molecules.</text>
</comment>
<protein>
    <submittedName>
        <fullName evidence="7">LAME_0G05512g1_1</fullName>
    </submittedName>
</protein>
<dbReference type="Pfam" id="PF07955">
    <property type="entry name" value="DUF1687"/>
    <property type="match status" value="1"/>
</dbReference>
<organism evidence="7 8">
    <name type="scientific">Lachancea meyersii CBS 8951</name>
    <dbReference type="NCBI Taxonomy" id="1266667"/>
    <lineage>
        <taxon>Eukaryota</taxon>
        <taxon>Fungi</taxon>
        <taxon>Dikarya</taxon>
        <taxon>Ascomycota</taxon>
        <taxon>Saccharomycotina</taxon>
        <taxon>Saccharomycetes</taxon>
        <taxon>Saccharomycetales</taxon>
        <taxon>Saccharomycetaceae</taxon>
        <taxon>Lachancea</taxon>
    </lineage>
</organism>
<dbReference type="Gene3D" id="3.40.30.10">
    <property type="entry name" value="Glutaredoxin"/>
    <property type="match status" value="1"/>
</dbReference>
<sequence length="128" mass="14487">MSLFRSLQNQPRIITLFTHDVASKPSTLIMQQLRAGSSTKYEIEVHTKFPTLDQLSYMSGINSAVLQAQIPNLTSLMLKDSSYSTFNKDLKECVKLKSWNPSSSIWVDWEKQKMGNDANSVKSLLESL</sequence>
<dbReference type="PANTHER" id="PTHR28071">
    <property type="entry name" value="REDOX PROTEIN FMP46, MITOCHONDRIAL-RELATED"/>
    <property type="match status" value="1"/>
</dbReference>
<evidence type="ECO:0000256" key="4">
    <source>
        <dbReference type="ARBA" id="ARBA00022946"/>
    </source>
</evidence>
<dbReference type="GO" id="GO:0005739">
    <property type="term" value="C:mitochondrion"/>
    <property type="evidence" value="ECO:0007669"/>
    <property type="project" value="UniProtKB-SubCell"/>
</dbReference>
<dbReference type="GO" id="GO:0016491">
    <property type="term" value="F:oxidoreductase activity"/>
    <property type="evidence" value="ECO:0007669"/>
    <property type="project" value="UniProtKB-KW"/>
</dbReference>
<dbReference type="PANTHER" id="PTHR28071:SF1">
    <property type="entry name" value="REDOX PROTEIN FMP46, MITOCHONDRIAL-RELATED"/>
    <property type="match status" value="1"/>
</dbReference>
<evidence type="ECO:0000256" key="2">
    <source>
        <dbReference type="ARBA" id="ARBA00004173"/>
    </source>
</evidence>
<dbReference type="InterPro" id="IPR012882">
    <property type="entry name" value="Fmp46"/>
</dbReference>
<reference evidence="8" key="1">
    <citation type="submission" date="2016-03" db="EMBL/GenBank/DDBJ databases">
        <authorList>
            <person name="Devillers Hugo."/>
        </authorList>
    </citation>
    <scope>NUCLEOTIDE SEQUENCE [LARGE SCALE GENOMIC DNA]</scope>
</reference>
<evidence type="ECO:0000313" key="8">
    <source>
        <dbReference type="Proteomes" id="UP000191144"/>
    </source>
</evidence>
<gene>
    <name evidence="7" type="ORF">LAME_0G05512G</name>
</gene>
<keyword evidence="6" id="KW-0496">Mitochondrion</keyword>
<evidence type="ECO:0000256" key="3">
    <source>
        <dbReference type="ARBA" id="ARBA00009734"/>
    </source>
</evidence>
<keyword evidence="4" id="KW-0809">Transit peptide</keyword>
<dbReference type="AlphaFoldDB" id="A0A1G4K790"/>
<name>A0A1G4K790_9SACH</name>
<accession>A0A1G4K790</accession>
<dbReference type="EMBL" id="LT598484">
    <property type="protein sequence ID" value="SCU99789.1"/>
    <property type="molecule type" value="Genomic_DNA"/>
</dbReference>